<dbReference type="AlphaFoldDB" id="A0A484NCP3"/>
<reference evidence="2 3" key="1">
    <citation type="submission" date="2018-04" db="EMBL/GenBank/DDBJ databases">
        <authorList>
            <person name="Vogel A."/>
        </authorList>
    </citation>
    <scope>NUCLEOTIDE SEQUENCE [LARGE SCALE GENOMIC DNA]</scope>
</reference>
<dbReference type="Proteomes" id="UP000595140">
    <property type="component" value="Unassembled WGS sequence"/>
</dbReference>
<gene>
    <name evidence="2" type="ORF">CCAM_LOCUS40062</name>
</gene>
<name>A0A484NCP3_9ASTE</name>
<evidence type="ECO:0000256" key="1">
    <source>
        <dbReference type="SAM" id="MobiDB-lite"/>
    </source>
</evidence>
<evidence type="ECO:0000313" key="3">
    <source>
        <dbReference type="Proteomes" id="UP000595140"/>
    </source>
</evidence>
<accession>A0A484NCP3</accession>
<feature type="compositionally biased region" description="Basic and acidic residues" evidence="1">
    <location>
        <begin position="56"/>
        <end position="67"/>
    </location>
</feature>
<organism evidence="2 3">
    <name type="scientific">Cuscuta campestris</name>
    <dbReference type="NCBI Taxonomy" id="132261"/>
    <lineage>
        <taxon>Eukaryota</taxon>
        <taxon>Viridiplantae</taxon>
        <taxon>Streptophyta</taxon>
        <taxon>Embryophyta</taxon>
        <taxon>Tracheophyta</taxon>
        <taxon>Spermatophyta</taxon>
        <taxon>Magnoliopsida</taxon>
        <taxon>eudicotyledons</taxon>
        <taxon>Gunneridae</taxon>
        <taxon>Pentapetalae</taxon>
        <taxon>asterids</taxon>
        <taxon>lamiids</taxon>
        <taxon>Solanales</taxon>
        <taxon>Convolvulaceae</taxon>
        <taxon>Cuscuteae</taxon>
        <taxon>Cuscuta</taxon>
        <taxon>Cuscuta subgen. Grammica</taxon>
        <taxon>Cuscuta sect. Cleistogrammica</taxon>
    </lineage>
</organism>
<sequence length="88" mass="9954">MDKLALFDKFALAGSWAKRMDLDNQNHPLHSHHKNQPWIPGQSPGSAGSLHHPKRRNDPTPRIEKRVKTEKFITGVAGLGIARLVYEH</sequence>
<dbReference type="EMBL" id="OOIL02006581">
    <property type="protein sequence ID" value="VFQ98286.1"/>
    <property type="molecule type" value="Genomic_DNA"/>
</dbReference>
<keyword evidence="3" id="KW-1185">Reference proteome</keyword>
<feature type="region of interest" description="Disordered" evidence="1">
    <location>
        <begin position="23"/>
        <end position="67"/>
    </location>
</feature>
<protein>
    <submittedName>
        <fullName evidence="2">Uncharacterized protein</fullName>
    </submittedName>
</protein>
<evidence type="ECO:0000313" key="2">
    <source>
        <dbReference type="EMBL" id="VFQ98286.1"/>
    </source>
</evidence>
<proteinExistence type="predicted"/>